<organism evidence="2">
    <name type="scientific">marine metagenome</name>
    <dbReference type="NCBI Taxonomy" id="408172"/>
    <lineage>
        <taxon>unclassified sequences</taxon>
        <taxon>metagenomes</taxon>
        <taxon>ecological metagenomes</taxon>
    </lineage>
</organism>
<dbReference type="InterPro" id="IPR025499">
    <property type="entry name" value="KdgF"/>
</dbReference>
<dbReference type="Pfam" id="PF07883">
    <property type="entry name" value="Cupin_2"/>
    <property type="match status" value="1"/>
</dbReference>
<gene>
    <name evidence="2" type="ORF">METZ01_LOCUS170821</name>
</gene>
<dbReference type="CDD" id="cd02238">
    <property type="entry name" value="cupin_KdgF"/>
    <property type="match status" value="1"/>
</dbReference>
<protein>
    <recommendedName>
        <fullName evidence="1">Cupin type-2 domain-containing protein</fullName>
    </recommendedName>
</protein>
<dbReference type="PIRSF" id="PIRSF029883">
    <property type="entry name" value="KdgF"/>
    <property type="match status" value="1"/>
</dbReference>
<dbReference type="PANTHER" id="PTHR40112">
    <property type="entry name" value="H2HPP ISOMERASE"/>
    <property type="match status" value="1"/>
</dbReference>
<dbReference type="PANTHER" id="PTHR40112:SF1">
    <property type="entry name" value="H2HPP ISOMERASE"/>
    <property type="match status" value="1"/>
</dbReference>
<name>A0A382BXM1_9ZZZZ</name>
<feature type="domain" description="Cupin type-2" evidence="1">
    <location>
        <begin position="37"/>
        <end position="103"/>
    </location>
</feature>
<sequence>MSATSVRLERWEEIERETVTNGIARQLFTGKHMMLAHVHLDKGAVVPTHSHDNEQLTWIMRGSMKFWVGEGDDIKELVLSAGDVLYLPSNVPHKAEALEDTLDVDIFSPPRQDWLDGTDTYFQNQ</sequence>
<dbReference type="InterPro" id="IPR014710">
    <property type="entry name" value="RmlC-like_jellyroll"/>
</dbReference>
<accession>A0A382BXM1</accession>
<evidence type="ECO:0000259" key="1">
    <source>
        <dbReference type="Pfam" id="PF07883"/>
    </source>
</evidence>
<dbReference type="InterPro" id="IPR011051">
    <property type="entry name" value="RmlC_Cupin_sf"/>
</dbReference>
<proteinExistence type="predicted"/>
<dbReference type="SUPFAM" id="SSF51182">
    <property type="entry name" value="RmlC-like cupins"/>
    <property type="match status" value="1"/>
</dbReference>
<reference evidence="2" key="1">
    <citation type="submission" date="2018-05" db="EMBL/GenBank/DDBJ databases">
        <authorList>
            <person name="Lanie J.A."/>
            <person name="Ng W.-L."/>
            <person name="Kazmierczak K.M."/>
            <person name="Andrzejewski T.M."/>
            <person name="Davidsen T.M."/>
            <person name="Wayne K.J."/>
            <person name="Tettelin H."/>
            <person name="Glass J.I."/>
            <person name="Rusch D."/>
            <person name="Podicherti R."/>
            <person name="Tsui H.-C.T."/>
            <person name="Winkler M.E."/>
        </authorList>
    </citation>
    <scope>NUCLEOTIDE SEQUENCE</scope>
</reference>
<dbReference type="InterPro" id="IPR052535">
    <property type="entry name" value="Bacilysin_H2HPP_isomerase"/>
</dbReference>
<dbReference type="InterPro" id="IPR013096">
    <property type="entry name" value="Cupin_2"/>
</dbReference>
<dbReference type="EMBL" id="UINC01031622">
    <property type="protein sequence ID" value="SVB17967.1"/>
    <property type="molecule type" value="Genomic_DNA"/>
</dbReference>
<evidence type="ECO:0000313" key="2">
    <source>
        <dbReference type="EMBL" id="SVB17967.1"/>
    </source>
</evidence>
<dbReference type="Gene3D" id="2.60.120.10">
    <property type="entry name" value="Jelly Rolls"/>
    <property type="match status" value="1"/>
</dbReference>
<dbReference type="AlphaFoldDB" id="A0A382BXM1"/>